<dbReference type="Gene3D" id="3.90.180.10">
    <property type="entry name" value="Medium-chain alcohol dehydrogenases, catalytic domain"/>
    <property type="match status" value="1"/>
</dbReference>
<protein>
    <recommendedName>
        <fullName evidence="4">Enoyl reductase (ER) domain-containing protein</fullName>
    </recommendedName>
</protein>
<keyword evidence="3" id="KW-0560">Oxidoreductase</keyword>
<dbReference type="InterPro" id="IPR036291">
    <property type="entry name" value="NAD(P)-bd_dom_sf"/>
</dbReference>
<organism evidence="5 6">
    <name type="scientific">Dreissena polymorpha</name>
    <name type="common">Zebra mussel</name>
    <name type="synonym">Mytilus polymorpha</name>
    <dbReference type="NCBI Taxonomy" id="45954"/>
    <lineage>
        <taxon>Eukaryota</taxon>
        <taxon>Metazoa</taxon>
        <taxon>Spiralia</taxon>
        <taxon>Lophotrochozoa</taxon>
        <taxon>Mollusca</taxon>
        <taxon>Bivalvia</taxon>
        <taxon>Autobranchia</taxon>
        <taxon>Heteroconchia</taxon>
        <taxon>Euheterodonta</taxon>
        <taxon>Imparidentia</taxon>
        <taxon>Neoheterodontei</taxon>
        <taxon>Myida</taxon>
        <taxon>Dreissenoidea</taxon>
        <taxon>Dreissenidae</taxon>
        <taxon>Dreissena</taxon>
    </lineage>
</organism>
<keyword evidence="2" id="KW-0862">Zinc</keyword>
<reference evidence="5" key="2">
    <citation type="submission" date="2020-11" db="EMBL/GenBank/DDBJ databases">
        <authorList>
            <person name="McCartney M.A."/>
            <person name="Auch B."/>
            <person name="Kono T."/>
            <person name="Mallez S."/>
            <person name="Becker A."/>
            <person name="Gohl D.M."/>
            <person name="Silverstein K.A.T."/>
            <person name="Koren S."/>
            <person name="Bechman K.B."/>
            <person name="Herman A."/>
            <person name="Abrahante J.E."/>
            <person name="Garbe J."/>
        </authorList>
    </citation>
    <scope>NUCLEOTIDE SEQUENCE</scope>
    <source>
        <strain evidence="5">Duluth1</strain>
        <tissue evidence="5">Whole animal</tissue>
    </source>
</reference>
<gene>
    <name evidence="5" type="ORF">DPMN_012866</name>
</gene>
<keyword evidence="6" id="KW-1185">Reference proteome</keyword>
<dbReference type="Proteomes" id="UP000828390">
    <property type="component" value="Unassembled WGS sequence"/>
</dbReference>
<dbReference type="PANTHER" id="PTHR43401">
    <property type="entry name" value="L-THREONINE 3-DEHYDROGENASE"/>
    <property type="match status" value="1"/>
</dbReference>
<dbReference type="OrthoDB" id="1879366at2759"/>
<keyword evidence="1" id="KW-0479">Metal-binding</keyword>
<evidence type="ECO:0000256" key="2">
    <source>
        <dbReference type="ARBA" id="ARBA00022833"/>
    </source>
</evidence>
<evidence type="ECO:0000313" key="6">
    <source>
        <dbReference type="Proteomes" id="UP000828390"/>
    </source>
</evidence>
<dbReference type="InterPro" id="IPR013154">
    <property type="entry name" value="ADH-like_N"/>
</dbReference>
<evidence type="ECO:0000313" key="5">
    <source>
        <dbReference type="EMBL" id="KAH3888826.1"/>
    </source>
</evidence>
<dbReference type="SUPFAM" id="SSF51735">
    <property type="entry name" value="NAD(P)-binding Rossmann-fold domains"/>
    <property type="match status" value="1"/>
</dbReference>
<dbReference type="GO" id="GO:0046872">
    <property type="term" value="F:metal ion binding"/>
    <property type="evidence" value="ECO:0007669"/>
    <property type="project" value="UniProtKB-KW"/>
</dbReference>
<dbReference type="InterPro" id="IPR050129">
    <property type="entry name" value="Zn_alcohol_dh"/>
</dbReference>
<dbReference type="AlphaFoldDB" id="A0A9D4S1U4"/>
<evidence type="ECO:0000259" key="4">
    <source>
        <dbReference type="SMART" id="SM00829"/>
    </source>
</evidence>
<dbReference type="SMART" id="SM00829">
    <property type="entry name" value="PKS_ER"/>
    <property type="match status" value="1"/>
</dbReference>
<comment type="caution">
    <text evidence="5">The sequence shown here is derived from an EMBL/GenBank/DDBJ whole genome shotgun (WGS) entry which is preliminary data.</text>
</comment>
<dbReference type="InterPro" id="IPR020843">
    <property type="entry name" value="ER"/>
</dbReference>
<accession>A0A9D4S1U4</accession>
<sequence length="363" mass="39788">MMLDNDNKNDVQVAVRPMMNVSAGISSLPMEGSSTLSAMPSCPKGGVIVQVMFAGVCYPEGHIRKGQFRPPLPGPEVAGKVYDICNTIPNCNLMPGDNVIIFQEEQVMDHYQEFISIDNADNVVQVPNTVSLDVASMLSGSALSAYNAVLKAIPHVEKLQRVKSSINVLIVGAGSLGLWTLQLAKFLMGDDNSNVRLFVADNSIDRLITAQEHDCQDIIHWCEEDHEQYIIERTLDACRGGVDIVVDFISSPRTMMRSLKILNREGLILVGGNAMAEVSINLNTLAAKQQSIVGIPRGTVDQVRELVEAVADRKLEVPEFSVHNMDEAKEVFEDLQSCRLTGRAILRFGNSSTTHTTDVTDNY</sequence>
<proteinExistence type="predicted"/>
<dbReference type="GO" id="GO:0016491">
    <property type="term" value="F:oxidoreductase activity"/>
    <property type="evidence" value="ECO:0007669"/>
    <property type="project" value="UniProtKB-KW"/>
</dbReference>
<dbReference type="SUPFAM" id="SSF50129">
    <property type="entry name" value="GroES-like"/>
    <property type="match status" value="1"/>
</dbReference>
<dbReference type="EMBL" id="JAIWYP010000001">
    <property type="protein sequence ID" value="KAH3888826.1"/>
    <property type="molecule type" value="Genomic_DNA"/>
</dbReference>
<name>A0A9D4S1U4_DREPO</name>
<evidence type="ECO:0000256" key="1">
    <source>
        <dbReference type="ARBA" id="ARBA00022723"/>
    </source>
</evidence>
<dbReference type="InterPro" id="IPR011032">
    <property type="entry name" value="GroES-like_sf"/>
</dbReference>
<evidence type="ECO:0000256" key="3">
    <source>
        <dbReference type="ARBA" id="ARBA00023002"/>
    </source>
</evidence>
<dbReference type="Pfam" id="PF08240">
    <property type="entry name" value="ADH_N"/>
    <property type="match status" value="1"/>
</dbReference>
<dbReference type="InterPro" id="IPR013149">
    <property type="entry name" value="ADH-like_C"/>
</dbReference>
<dbReference type="Pfam" id="PF00107">
    <property type="entry name" value="ADH_zinc_N"/>
    <property type="match status" value="1"/>
</dbReference>
<feature type="domain" description="Enoyl reductase (ER)" evidence="4">
    <location>
        <begin position="32"/>
        <end position="346"/>
    </location>
</feature>
<dbReference type="PANTHER" id="PTHR43401:SF2">
    <property type="entry name" value="L-THREONINE 3-DEHYDROGENASE"/>
    <property type="match status" value="1"/>
</dbReference>
<reference evidence="5" key="1">
    <citation type="journal article" date="2019" name="bioRxiv">
        <title>The Genome of the Zebra Mussel, Dreissena polymorpha: A Resource for Invasive Species Research.</title>
        <authorList>
            <person name="McCartney M.A."/>
            <person name="Auch B."/>
            <person name="Kono T."/>
            <person name="Mallez S."/>
            <person name="Zhang Y."/>
            <person name="Obille A."/>
            <person name="Becker A."/>
            <person name="Abrahante J.E."/>
            <person name="Garbe J."/>
            <person name="Badalamenti J.P."/>
            <person name="Herman A."/>
            <person name="Mangelson H."/>
            <person name="Liachko I."/>
            <person name="Sullivan S."/>
            <person name="Sone E.D."/>
            <person name="Koren S."/>
            <person name="Silverstein K.A.T."/>
            <person name="Beckman K.B."/>
            <person name="Gohl D.M."/>
        </authorList>
    </citation>
    <scope>NUCLEOTIDE SEQUENCE</scope>
    <source>
        <strain evidence="5">Duluth1</strain>
        <tissue evidence="5">Whole animal</tissue>
    </source>
</reference>